<dbReference type="Proteomes" id="UP001418222">
    <property type="component" value="Unassembled WGS sequence"/>
</dbReference>
<accession>A0AAP0BZ40</accession>
<comment type="similarity">
    <text evidence="2">Belongs to the CRISP family.</text>
</comment>
<dbReference type="SUPFAM" id="SSF55797">
    <property type="entry name" value="PR-1-like"/>
    <property type="match status" value="1"/>
</dbReference>
<dbReference type="CDD" id="cd05381">
    <property type="entry name" value="CAP_PR-1"/>
    <property type="match status" value="1"/>
</dbReference>
<dbReference type="Gene3D" id="3.40.33.10">
    <property type="entry name" value="CAP"/>
    <property type="match status" value="1"/>
</dbReference>
<comment type="function">
    <text evidence="1">Probably involved in the defense reaction of plants against pathogens.</text>
</comment>
<dbReference type="PRINTS" id="PR00838">
    <property type="entry name" value="V5ALLERGEN"/>
</dbReference>
<keyword evidence="5" id="KW-0611">Plant defense</keyword>
<feature type="chain" id="PRO_5042983531" description="SCP domain-containing protein" evidence="6">
    <location>
        <begin position="20"/>
        <end position="173"/>
    </location>
</feature>
<keyword evidence="9" id="KW-1185">Reference proteome</keyword>
<dbReference type="Pfam" id="PF00188">
    <property type="entry name" value="CAP"/>
    <property type="match status" value="1"/>
</dbReference>
<dbReference type="InterPro" id="IPR001283">
    <property type="entry name" value="CRISP-related"/>
</dbReference>
<gene>
    <name evidence="8" type="ORF">KSP39_PZI002135</name>
</gene>
<dbReference type="InterPro" id="IPR018244">
    <property type="entry name" value="Allrgn_V5/Tpx1_CS"/>
</dbReference>
<comment type="caution">
    <text evidence="8">The sequence shown here is derived from an EMBL/GenBank/DDBJ whole genome shotgun (WGS) entry which is preliminary data.</text>
</comment>
<evidence type="ECO:0000256" key="1">
    <source>
        <dbReference type="ARBA" id="ARBA00003143"/>
    </source>
</evidence>
<organism evidence="8 9">
    <name type="scientific">Platanthera zijinensis</name>
    <dbReference type="NCBI Taxonomy" id="2320716"/>
    <lineage>
        <taxon>Eukaryota</taxon>
        <taxon>Viridiplantae</taxon>
        <taxon>Streptophyta</taxon>
        <taxon>Embryophyta</taxon>
        <taxon>Tracheophyta</taxon>
        <taxon>Spermatophyta</taxon>
        <taxon>Magnoliopsida</taxon>
        <taxon>Liliopsida</taxon>
        <taxon>Asparagales</taxon>
        <taxon>Orchidaceae</taxon>
        <taxon>Orchidoideae</taxon>
        <taxon>Orchideae</taxon>
        <taxon>Orchidinae</taxon>
        <taxon>Platanthera</taxon>
    </lineage>
</organism>
<dbReference type="PROSITE" id="PS01009">
    <property type="entry name" value="CRISP_1"/>
    <property type="match status" value="1"/>
</dbReference>
<dbReference type="InterPro" id="IPR014044">
    <property type="entry name" value="CAP_dom"/>
</dbReference>
<dbReference type="FunFam" id="3.40.33.10:FF:000006">
    <property type="entry name" value="Putative pathogenesis-related protein 1"/>
    <property type="match status" value="1"/>
</dbReference>
<keyword evidence="4" id="KW-1015">Disulfide bond</keyword>
<evidence type="ECO:0000256" key="5">
    <source>
        <dbReference type="ARBA" id="ARBA00023265"/>
    </source>
</evidence>
<dbReference type="PRINTS" id="PR00837">
    <property type="entry name" value="V5TPXLIKE"/>
</dbReference>
<evidence type="ECO:0000313" key="8">
    <source>
        <dbReference type="EMBL" id="KAK8954661.1"/>
    </source>
</evidence>
<protein>
    <recommendedName>
        <fullName evidence="7">SCP domain-containing protein</fullName>
    </recommendedName>
</protein>
<sequence>MTHLISIFILLLFFTATAAFSADTGRHAYTPNASAVLADEFLVPQNAVRLAVGLRPLAWDPRLASYAQRYAMQRLGDCKLIHSGGPYGENIFWGSGSGWNPAQAVASWAGEKRWYSSANNSCTAGRICGHYTQIVWRATLRVGCASVNCEGDRGQFIVCEYDPPGNYIGERPY</sequence>
<dbReference type="PANTHER" id="PTHR10334">
    <property type="entry name" value="CYSTEINE-RICH SECRETORY PROTEIN-RELATED"/>
    <property type="match status" value="1"/>
</dbReference>
<evidence type="ECO:0000256" key="4">
    <source>
        <dbReference type="ARBA" id="ARBA00023157"/>
    </source>
</evidence>
<name>A0AAP0BZ40_9ASPA</name>
<reference evidence="8 9" key="1">
    <citation type="journal article" date="2022" name="Nat. Plants">
        <title>Genomes of leafy and leafless Platanthera orchids illuminate the evolution of mycoheterotrophy.</title>
        <authorList>
            <person name="Li M.H."/>
            <person name="Liu K.W."/>
            <person name="Li Z."/>
            <person name="Lu H.C."/>
            <person name="Ye Q.L."/>
            <person name="Zhang D."/>
            <person name="Wang J.Y."/>
            <person name="Li Y.F."/>
            <person name="Zhong Z.M."/>
            <person name="Liu X."/>
            <person name="Yu X."/>
            <person name="Liu D.K."/>
            <person name="Tu X.D."/>
            <person name="Liu B."/>
            <person name="Hao Y."/>
            <person name="Liao X.Y."/>
            <person name="Jiang Y.T."/>
            <person name="Sun W.H."/>
            <person name="Chen J."/>
            <person name="Chen Y.Q."/>
            <person name="Ai Y."/>
            <person name="Zhai J.W."/>
            <person name="Wu S.S."/>
            <person name="Zhou Z."/>
            <person name="Hsiao Y.Y."/>
            <person name="Wu W.L."/>
            <person name="Chen Y.Y."/>
            <person name="Lin Y.F."/>
            <person name="Hsu J.L."/>
            <person name="Li C.Y."/>
            <person name="Wang Z.W."/>
            <person name="Zhao X."/>
            <person name="Zhong W.Y."/>
            <person name="Ma X.K."/>
            <person name="Ma L."/>
            <person name="Huang J."/>
            <person name="Chen G.Z."/>
            <person name="Huang M.Z."/>
            <person name="Huang L."/>
            <person name="Peng D.H."/>
            <person name="Luo Y.B."/>
            <person name="Zou S.Q."/>
            <person name="Chen S.P."/>
            <person name="Lan S."/>
            <person name="Tsai W.C."/>
            <person name="Van de Peer Y."/>
            <person name="Liu Z.J."/>
        </authorList>
    </citation>
    <scope>NUCLEOTIDE SEQUENCE [LARGE SCALE GENOMIC DNA]</scope>
    <source>
        <strain evidence="8">Lor287</strain>
    </source>
</reference>
<keyword evidence="3 6" id="KW-0732">Signal</keyword>
<keyword evidence="5" id="KW-0568">Pathogenesis-related protein</keyword>
<evidence type="ECO:0000256" key="3">
    <source>
        <dbReference type="ARBA" id="ARBA00022729"/>
    </source>
</evidence>
<evidence type="ECO:0000256" key="6">
    <source>
        <dbReference type="SAM" id="SignalP"/>
    </source>
</evidence>
<dbReference type="GO" id="GO:0005576">
    <property type="term" value="C:extracellular region"/>
    <property type="evidence" value="ECO:0007669"/>
    <property type="project" value="InterPro"/>
</dbReference>
<dbReference type="GO" id="GO:0098542">
    <property type="term" value="P:defense response to other organism"/>
    <property type="evidence" value="ECO:0007669"/>
    <property type="project" value="UniProtKB-ARBA"/>
</dbReference>
<dbReference type="InterPro" id="IPR002413">
    <property type="entry name" value="V5_allergen-like"/>
</dbReference>
<feature type="signal peptide" evidence="6">
    <location>
        <begin position="1"/>
        <end position="19"/>
    </location>
</feature>
<feature type="domain" description="SCP" evidence="7">
    <location>
        <begin position="36"/>
        <end position="169"/>
    </location>
</feature>
<dbReference type="SMART" id="SM00198">
    <property type="entry name" value="SCP"/>
    <property type="match status" value="1"/>
</dbReference>
<dbReference type="EMBL" id="JBBWWQ010000002">
    <property type="protein sequence ID" value="KAK8954661.1"/>
    <property type="molecule type" value="Genomic_DNA"/>
</dbReference>
<dbReference type="AlphaFoldDB" id="A0AAP0BZ40"/>
<proteinExistence type="inferred from homology"/>
<evidence type="ECO:0000256" key="2">
    <source>
        <dbReference type="ARBA" id="ARBA00009923"/>
    </source>
</evidence>
<evidence type="ECO:0000313" key="9">
    <source>
        <dbReference type="Proteomes" id="UP001418222"/>
    </source>
</evidence>
<evidence type="ECO:0000259" key="7">
    <source>
        <dbReference type="SMART" id="SM00198"/>
    </source>
</evidence>
<dbReference type="InterPro" id="IPR035940">
    <property type="entry name" value="CAP_sf"/>
</dbReference>